<proteinExistence type="predicted"/>
<dbReference type="Gene3D" id="3.40.50.300">
    <property type="entry name" value="P-loop containing nucleotide triphosphate hydrolases"/>
    <property type="match status" value="1"/>
</dbReference>
<keyword evidence="5" id="KW-1185">Reference proteome</keyword>
<name>A0A409W4M7_9AGAR</name>
<organism evidence="4 5">
    <name type="scientific">Panaeolus cyanescens</name>
    <dbReference type="NCBI Taxonomy" id="181874"/>
    <lineage>
        <taxon>Eukaryota</taxon>
        <taxon>Fungi</taxon>
        <taxon>Dikarya</taxon>
        <taxon>Basidiomycota</taxon>
        <taxon>Agaricomycotina</taxon>
        <taxon>Agaricomycetes</taxon>
        <taxon>Agaricomycetidae</taxon>
        <taxon>Agaricales</taxon>
        <taxon>Agaricineae</taxon>
        <taxon>Galeropsidaceae</taxon>
        <taxon>Panaeolus</taxon>
    </lineage>
</organism>
<dbReference type="InParanoid" id="A0A409W4M7"/>
<feature type="region of interest" description="Disordered" evidence="2">
    <location>
        <begin position="801"/>
        <end position="845"/>
    </location>
</feature>
<protein>
    <recommendedName>
        <fullName evidence="3">Nephrocystin 3-like N-terminal domain-containing protein</fullName>
    </recommendedName>
</protein>
<evidence type="ECO:0000313" key="4">
    <source>
        <dbReference type="EMBL" id="PPQ73474.1"/>
    </source>
</evidence>
<dbReference type="InterPro" id="IPR056884">
    <property type="entry name" value="NPHP3-like_N"/>
</dbReference>
<evidence type="ECO:0000313" key="5">
    <source>
        <dbReference type="Proteomes" id="UP000284842"/>
    </source>
</evidence>
<gene>
    <name evidence="4" type="ORF">CVT24_007804</name>
</gene>
<dbReference type="EMBL" id="NHTK01005815">
    <property type="protein sequence ID" value="PPQ73474.1"/>
    <property type="molecule type" value="Genomic_DNA"/>
</dbReference>
<dbReference type="PANTHER" id="PTHR10039">
    <property type="entry name" value="AMELOGENIN"/>
    <property type="match status" value="1"/>
</dbReference>
<accession>A0A409W4M7</accession>
<dbReference type="Pfam" id="PF24883">
    <property type="entry name" value="NPHP3_N"/>
    <property type="match status" value="1"/>
</dbReference>
<reference evidence="4 5" key="1">
    <citation type="journal article" date="2018" name="Evol. Lett.">
        <title>Horizontal gene cluster transfer increased hallucinogenic mushroom diversity.</title>
        <authorList>
            <person name="Reynolds H.T."/>
            <person name="Vijayakumar V."/>
            <person name="Gluck-Thaler E."/>
            <person name="Korotkin H.B."/>
            <person name="Matheny P.B."/>
            <person name="Slot J.C."/>
        </authorList>
    </citation>
    <scope>NUCLEOTIDE SEQUENCE [LARGE SCALE GENOMIC DNA]</scope>
    <source>
        <strain evidence="4 5">2629</strain>
    </source>
</reference>
<dbReference type="InterPro" id="IPR027417">
    <property type="entry name" value="P-loop_NTPase"/>
</dbReference>
<evidence type="ECO:0000256" key="1">
    <source>
        <dbReference type="ARBA" id="ARBA00022737"/>
    </source>
</evidence>
<feature type="compositionally biased region" description="Low complexity" evidence="2">
    <location>
        <begin position="824"/>
        <end position="837"/>
    </location>
</feature>
<dbReference type="OrthoDB" id="5967843at2759"/>
<comment type="caution">
    <text evidence="4">The sequence shown here is derived from an EMBL/GenBank/DDBJ whole genome shotgun (WGS) entry which is preliminary data.</text>
</comment>
<evidence type="ECO:0000256" key="2">
    <source>
        <dbReference type="SAM" id="MobiDB-lite"/>
    </source>
</evidence>
<dbReference type="Proteomes" id="UP000284842">
    <property type="component" value="Unassembled WGS sequence"/>
</dbReference>
<sequence>MLNVGVTTLSPSTLIWGLVSIHSSPSYTNPEFSRLFEHISGNALHDADEYEEVRCHPETRITILKLLRDWGTEVTDTTKPILWLHGPAGAGKTAIARSFAQSCQASSLLIGGFFFWRTDRARSDEKRLIPTLAYQLALSIPLVRPFIEERIAYDPAIFTKSLSSQLDALIISPIRSFREHHPHINPSTLPRIIIVDALDECGGLVENPVRSQERALEVLHQLSDHQALFPFRVLVVSRKESPLVWRFQQEELASKTHQVALDGTFQPDKDIELYVEREFLEIKTNHPLKQSLPENWPEANAIKRIVAKSSGQFIYAATVMRFLRSGRHRPDKQLLIIEGLKEPTTFNSPYERLDALYNQILDCGGEHEVSLALDAIAIYMVHGWPNEWRRDDVHLLEAGDYAQQSTYFESLLSLDPGSLQNALSPFESILAFENTRLVFHHASFPDFLRDKARAGKRHIDLSLRAEVYAIKHLEMMDKATSEAQYALCIICIMSSLTLANPSPRLKDAILSGWFGLMSLSAAQTVFPRCSWLKPGLFCTLFQAGVALSRFPGDEKMAIRNKLAERLKDAVARYITEATFLPIPSDNFITFNLLTSERGFLARKRYSTPLIYSRNIRGLQGANQLLQQHLSQLSFMLYLGRKARVQGWRSPLTLLHDLERINNPEYAWIFSLLALGNLGEADSSAGPLQRKTAILESAASLLQIVLELYEGDKHRAEEVLGIVGRYIIFRAVRFKAIFEEESNENSDPNHIQSVTKLYRIIAKLTEARDIFALDLILYENVFKKSLNSVLADAKDGVEKAKPWNQLDGVEGKQHQAQPTGEDHMSSSMSHTTSRLSSLKKPADRQAPNPVSIVPGLIGPWTFISVQINWFLGRLGC</sequence>
<evidence type="ECO:0000259" key="3">
    <source>
        <dbReference type="Pfam" id="PF24883"/>
    </source>
</evidence>
<dbReference type="AlphaFoldDB" id="A0A409W4M7"/>
<feature type="domain" description="Nephrocystin 3-like N-terminal" evidence="3">
    <location>
        <begin position="76"/>
        <end position="238"/>
    </location>
</feature>
<dbReference type="SUPFAM" id="SSF52540">
    <property type="entry name" value="P-loop containing nucleoside triphosphate hydrolases"/>
    <property type="match status" value="1"/>
</dbReference>
<keyword evidence="1" id="KW-0677">Repeat</keyword>